<dbReference type="AlphaFoldDB" id="X0V9R0"/>
<sequence length="30" mass="3305">MNSIGFKSGEYGGINTRIIFRNCAVVLTSR</sequence>
<proteinExistence type="predicted"/>
<reference evidence="1" key="1">
    <citation type="journal article" date="2014" name="Front. Microbiol.">
        <title>High frequency of phylogenetically diverse reductive dehalogenase-homologous genes in deep subseafloor sedimentary metagenomes.</title>
        <authorList>
            <person name="Kawai M."/>
            <person name="Futagami T."/>
            <person name="Toyoda A."/>
            <person name="Takaki Y."/>
            <person name="Nishi S."/>
            <person name="Hori S."/>
            <person name="Arai W."/>
            <person name="Tsubouchi T."/>
            <person name="Morono Y."/>
            <person name="Uchiyama I."/>
            <person name="Ito T."/>
            <person name="Fujiyama A."/>
            <person name="Inagaki F."/>
            <person name="Takami H."/>
        </authorList>
    </citation>
    <scope>NUCLEOTIDE SEQUENCE</scope>
    <source>
        <strain evidence="1">Expedition CK06-06</strain>
    </source>
</reference>
<comment type="caution">
    <text evidence="1">The sequence shown here is derived from an EMBL/GenBank/DDBJ whole genome shotgun (WGS) entry which is preliminary data.</text>
</comment>
<dbReference type="EMBL" id="BARS01014839">
    <property type="protein sequence ID" value="GAF97360.1"/>
    <property type="molecule type" value="Genomic_DNA"/>
</dbReference>
<name>X0V9R0_9ZZZZ</name>
<feature type="non-terminal residue" evidence="1">
    <location>
        <position position="30"/>
    </location>
</feature>
<organism evidence="1">
    <name type="scientific">marine sediment metagenome</name>
    <dbReference type="NCBI Taxonomy" id="412755"/>
    <lineage>
        <taxon>unclassified sequences</taxon>
        <taxon>metagenomes</taxon>
        <taxon>ecological metagenomes</taxon>
    </lineage>
</organism>
<protein>
    <submittedName>
        <fullName evidence="1">Uncharacterized protein</fullName>
    </submittedName>
</protein>
<accession>X0V9R0</accession>
<gene>
    <name evidence="1" type="ORF">S01H1_24666</name>
</gene>
<evidence type="ECO:0000313" key="1">
    <source>
        <dbReference type="EMBL" id="GAF97360.1"/>
    </source>
</evidence>